<dbReference type="PANTHER" id="PTHR12486">
    <property type="entry name" value="APRATAXIN-RELATED"/>
    <property type="match status" value="1"/>
</dbReference>
<dbReference type="PANTHER" id="PTHR12486:SF4">
    <property type="entry name" value="APRATAXIN"/>
    <property type="match status" value="1"/>
</dbReference>
<dbReference type="GO" id="GO:0030983">
    <property type="term" value="F:mismatched DNA binding"/>
    <property type="evidence" value="ECO:0007669"/>
    <property type="project" value="TreeGrafter"/>
</dbReference>
<dbReference type="GO" id="GO:0000012">
    <property type="term" value="P:single strand break repair"/>
    <property type="evidence" value="ECO:0007669"/>
    <property type="project" value="TreeGrafter"/>
</dbReference>
<dbReference type="STRING" id="425265.A8PVI4"/>
<organism evidence="1 2">
    <name type="scientific">Malassezia globosa (strain ATCC MYA-4612 / CBS 7966)</name>
    <name type="common">Dandruff-associated fungus</name>
    <dbReference type="NCBI Taxonomy" id="425265"/>
    <lineage>
        <taxon>Eukaryota</taxon>
        <taxon>Fungi</taxon>
        <taxon>Dikarya</taxon>
        <taxon>Basidiomycota</taxon>
        <taxon>Ustilaginomycotina</taxon>
        <taxon>Malasseziomycetes</taxon>
        <taxon>Malasseziales</taxon>
        <taxon>Malasseziaceae</taxon>
        <taxon>Malassezia</taxon>
    </lineage>
</organism>
<sequence>MPPDMLVDHDPYTYTICDGYAKAQYHFLILPRIPFYIDVQDQGISTRVQVPTRDLDSIQALLQSRHASAVLDRLGEARHRLVHRIHASMRQARIEPHGHYAFYPCSDDKDQHAEGVAWHVHCGFHSVPSMRHLHLHVISNDLVSNRLKHKKVSCIGSTHMLMHCSLLQHYLSFHPAVGFSLPLEKAQALAAQGVSKVC</sequence>
<gene>
    <name evidence="1" type="ORF">MGL_0877</name>
</gene>
<dbReference type="GO" id="GO:0033699">
    <property type="term" value="F:DNA 5'-adenosine monophosphate hydrolase activity"/>
    <property type="evidence" value="ECO:0007669"/>
    <property type="project" value="TreeGrafter"/>
</dbReference>
<dbReference type="GO" id="GO:0005634">
    <property type="term" value="C:nucleus"/>
    <property type="evidence" value="ECO:0007669"/>
    <property type="project" value="TreeGrafter"/>
</dbReference>
<accession>A8PVI4</accession>
<evidence type="ECO:0008006" key="3">
    <source>
        <dbReference type="Google" id="ProtNLM"/>
    </source>
</evidence>
<comment type="caution">
    <text evidence="1">The sequence shown here is derived from an EMBL/GenBank/DDBJ whole genome shotgun (WGS) entry which is preliminary data.</text>
</comment>
<dbReference type="GO" id="GO:1990165">
    <property type="term" value="F:single-strand break-containing DNA binding"/>
    <property type="evidence" value="ECO:0007669"/>
    <property type="project" value="TreeGrafter"/>
</dbReference>
<keyword evidence="2" id="KW-1185">Reference proteome</keyword>
<dbReference type="InParanoid" id="A8PVI4"/>
<dbReference type="GO" id="GO:0003725">
    <property type="term" value="F:double-stranded RNA binding"/>
    <property type="evidence" value="ECO:0007669"/>
    <property type="project" value="TreeGrafter"/>
</dbReference>
<name>A8PVI4_MALGO</name>
<dbReference type="Gene3D" id="3.30.428.10">
    <property type="entry name" value="HIT-like"/>
    <property type="match status" value="1"/>
</dbReference>
<proteinExistence type="predicted"/>
<evidence type="ECO:0000313" key="1">
    <source>
        <dbReference type="EMBL" id="EDP44395.1"/>
    </source>
</evidence>
<reference evidence="1 2" key="1">
    <citation type="journal article" date="2007" name="Proc. Natl. Acad. Sci. U.S.A.">
        <title>Dandruff-associated Malassezia genomes reveal convergent and divergent virulence traits shared with plant and human fungal pathogens.</title>
        <authorList>
            <person name="Xu J."/>
            <person name="Saunders C.W."/>
            <person name="Hu P."/>
            <person name="Grant R.A."/>
            <person name="Boekhout T."/>
            <person name="Kuramae E.E."/>
            <person name="Kronstad J.W."/>
            <person name="Deangelis Y.M."/>
            <person name="Reeder N.L."/>
            <person name="Johnstone K.R."/>
            <person name="Leland M."/>
            <person name="Fieno A.M."/>
            <person name="Begley W.M."/>
            <person name="Sun Y."/>
            <person name="Lacey M.P."/>
            <person name="Chaudhary T."/>
            <person name="Keough T."/>
            <person name="Chu L."/>
            <person name="Sears R."/>
            <person name="Yuan B."/>
            <person name="Dawson T.L.Jr."/>
        </authorList>
    </citation>
    <scope>NUCLEOTIDE SEQUENCE [LARGE SCALE GENOMIC DNA]</scope>
    <source>
        <strain evidence="2">ATCC MYA-4612 / CBS 7966</strain>
    </source>
</reference>
<dbReference type="Pfam" id="PF11969">
    <property type="entry name" value="DcpS_C"/>
    <property type="match status" value="1"/>
</dbReference>
<protein>
    <recommendedName>
        <fullName evidence="3">Aprataxin C2HE/C2H2/C2HC zinc finger domain-containing protein</fullName>
    </recommendedName>
</protein>
<dbReference type="GeneID" id="5855915"/>
<dbReference type="RefSeq" id="XP_001731609.1">
    <property type="nucleotide sequence ID" value="XM_001731557.1"/>
</dbReference>
<evidence type="ECO:0000313" key="2">
    <source>
        <dbReference type="Proteomes" id="UP000008837"/>
    </source>
</evidence>
<dbReference type="InterPro" id="IPR036265">
    <property type="entry name" value="HIT-like_sf"/>
</dbReference>
<dbReference type="AlphaFoldDB" id="A8PVI4"/>
<dbReference type="OrthoDB" id="3512845at2759"/>
<dbReference type="GO" id="GO:0003697">
    <property type="term" value="F:single-stranded DNA binding"/>
    <property type="evidence" value="ECO:0007669"/>
    <property type="project" value="TreeGrafter"/>
</dbReference>
<dbReference type="VEuPathDB" id="FungiDB:MGL_0877"/>
<dbReference type="EMBL" id="AAYY01000003">
    <property type="protein sequence ID" value="EDP44395.1"/>
    <property type="molecule type" value="Genomic_DNA"/>
</dbReference>
<dbReference type="Proteomes" id="UP000008837">
    <property type="component" value="Unassembled WGS sequence"/>
</dbReference>
<dbReference type="KEGG" id="mgl:MGL_0877"/>
<dbReference type="SUPFAM" id="SSF54197">
    <property type="entry name" value="HIT-like"/>
    <property type="match status" value="1"/>
</dbReference>